<keyword evidence="2" id="KW-1185">Reference proteome</keyword>
<gene>
    <name evidence="1" type="ORF">KP005_12050</name>
</gene>
<protein>
    <recommendedName>
        <fullName evidence="3">Lipoprotein</fullName>
    </recommendedName>
</protein>
<evidence type="ECO:0000313" key="1">
    <source>
        <dbReference type="EMBL" id="QWV96113.1"/>
    </source>
</evidence>
<name>A0ABX8JCG6_9BACT</name>
<accession>A0ABX8JCG6</accession>
<evidence type="ECO:0008006" key="3">
    <source>
        <dbReference type="Google" id="ProtNLM"/>
    </source>
</evidence>
<dbReference type="EMBL" id="CP076724">
    <property type="protein sequence ID" value="QWV96113.1"/>
    <property type="molecule type" value="Genomic_DNA"/>
</dbReference>
<proteinExistence type="predicted"/>
<sequence length="243" mass="27251">MKLNITTTTMLWPLIVSCLLLGGCITSREEFSKDLDAIVEKPASLHQLVTGPDPDGDMSRLYRDLLLDDTVRKAVYDEAVKQGVNWSTDRMLATNWYNTLHSRGLSHLPLAQKQAILREVSGVLKRLDDNSCNPRSFKIDVTTLPPAERRRFLDFFESAIKLGATCESPIKEPSKAEMMVAIVALIAKGKEKYSDHELVEIITPLSEPKDAVKGGKCKSFEKILEALLELDPKYQQTLLGFMK</sequence>
<evidence type="ECO:0000313" key="2">
    <source>
        <dbReference type="Proteomes" id="UP000683493"/>
    </source>
</evidence>
<dbReference type="Proteomes" id="UP000683493">
    <property type="component" value="Chromosome"/>
</dbReference>
<reference evidence="1 2" key="1">
    <citation type="submission" date="2021-06" db="EMBL/GenBank/DDBJ databases">
        <title>Gemonas diversity in paddy soil.</title>
        <authorList>
            <person name="Liu G."/>
        </authorList>
    </citation>
    <scope>NUCLEOTIDE SEQUENCE [LARGE SCALE GENOMIC DNA]</scope>
    <source>
        <strain evidence="1 2">RG29</strain>
    </source>
</reference>
<organism evidence="1 2">
    <name type="scientific">Geomonas diazotrophica</name>
    <dbReference type="NCBI Taxonomy" id="2843197"/>
    <lineage>
        <taxon>Bacteria</taxon>
        <taxon>Pseudomonadati</taxon>
        <taxon>Thermodesulfobacteriota</taxon>
        <taxon>Desulfuromonadia</taxon>
        <taxon>Geobacterales</taxon>
        <taxon>Geobacteraceae</taxon>
        <taxon>Geomonas</taxon>
    </lineage>
</organism>
<dbReference type="PROSITE" id="PS51257">
    <property type="entry name" value="PROKAR_LIPOPROTEIN"/>
    <property type="match status" value="1"/>
</dbReference>